<keyword evidence="6" id="KW-0963">Cytoplasm</keyword>
<gene>
    <name evidence="12" type="primary">elp2</name>
    <name evidence="12" type="ORF">CDAR_389231</name>
</gene>
<dbReference type="InterPro" id="IPR015943">
    <property type="entry name" value="WD40/YVTN_repeat-like_dom_sf"/>
</dbReference>
<evidence type="ECO:0000256" key="8">
    <source>
        <dbReference type="ARBA" id="ARBA00022694"/>
    </source>
</evidence>
<evidence type="ECO:0000256" key="6">
    <source>
        <dbReference type="ARBA" id="ARBA00022490"/>
    </source>
</evidence>
<comment type="caution">
    <text evidence="12">The sequence shown here is derived from an EMBL/GenBank/DDBJ whole genome shotgun (WGS) entry which is preliminary data.</text>
</comment>
<accession>A0AAV4TKL4</accession>
<dbReference type="GO" id="GO:0005737">
    <property type="term" value="C:cytoplasm"/>
    <property type="evidence" value="ECO:0007669"/>
    <property type="project" value="UniProtKB-SubCell"/>
</dbReference>
<dbReference type="Pfam" id="PF00400">
    <property type="entry name" value="WD40"/>
    <property type="match status" value="5"/>
</dbReference>
<name>A0AAV4TKL4_9ARAC</name>
<evidence type="ECO:0000256" key="3">
    <source>
        <dbReference type="ARBA" id="ARBA00005043"/>
    </source>
</evidence>
<keyword evidence="9" id="KW-0677">Repeat</keyword>
<proteinExistence type="inferred from homology"/>
<evidence type="ECO:0000256" key="5">
    <source>
        <dbReference type="ARBA" id="ARBA00020267"/>
    </source>
</evidence>
<keyword evidence="7 11" id="KW-0853">WD repeat</keyword>
<dbReference type="PANTHER" id="PTHR44111">
    <property type="entry name" value="ELONGATOR COMPLEX PROTEIN 2"/>
    <property type="match status" value="1"/>
</dbReference>
<dbReference type="Gene3D" id="2.130.10.10">
    <property type="entry name" value="YVTN repeat-like/Quinoprotein amine dehydrogenase"/>
    <property type="match status" value="3"/>
</dbReference>
<evidence type="ECO:0000256" key="7">
    <source>
        <dbReference type="ARBA" id="ARBA00022574"/>
    </source>
</evidence>
<organism evidence="12 13">
    <name type="scientific">Caerostris darwini</name>
    <dbReference type="NCBI Taxonomy" id="1538125"/>
    <lineage>
        <taxon>Eukaryota</taxon>
        <taxon>Metazoa</taxon>
        <taxon>Ecdysozoa</taxon>
        <taxon>Arthropoda</taxon>
        <taxon>Chelicerata</taxon>
        <taxon>Arachnida</taxon>
        <taxon>Araneae</taxon>
        <taxon>Araneomorphae</taxon>
        <taxon>Entelegynae</taxon>
        <taxon>Araneoidea</taxon>
        <taxon>Araneidae</taxon>
        <taxon>Caerostris</taxon>
    </lineage>
</organism>
<keyword evidence="8" id="KW-0819">tRNA processing</keyword>
<evidence type="ECO:0000256" key="4">
    <source>
        <dbReference type="ARBA" id="ARBA00005881"/>
    </source>
</evidence>
<comment type="pathway">
    <text evidence="3">tRNA modification; 5-methoxycarbonylmethyl-2-thiouridine-tRNA biosynthesis.</text>
</comment>
<comment type="similarity">
    <text evidence="4">Belongs to the WD repeat ELP2 family.</text>
</comment>
<dbReference type="FunFam" id="2.130.10.10:FF:000400">
    <property type="entry name" value="Elongator acetyltransferase complex subunit 2"/>
    <property type="match status" value="1"/>
</dbReference>
<dbReference type="PROSITE" id="PS50294">
    <property type="entry name" value="WD_REPEATS_REGION"/>
    <property type="match status" value="2"/>
</dbReference>
<comment type="subcellular location">
    <subcellularLocation>
        <location evidence="2">Cytoplasm</location>
    </subcellularLocation>
    <subcellularLocation>
        <location evidence="1">Nucleus</location>
    </subcellularLocation>
</comment>
<feature type="repeat" description="WD" evidence="11">
    <location>
        <begin position="202"/>
        <end position="239"/>
    </location>
</feature>
<dbReference type="Proteomes" id="UP001054837">
    <property type="component" value="Unassembled WGS sequence"/>
</dbReference>
<dbReference type="InterPro" id="IPR001680">
    <property type="entry name" value="WD40_rpt"/>
</dbReference>
<evidence type="ECO:0000256" key="11">
    <source>
        <dbReference type="PROSITE-ProRule" id="PRU00221"/>
    </source>
</evidence>
<protein>
    <recommendedName>
        <fullName evidence="5">Elongator complex protein 2</fullName>
    </recommendedName>
</protein>
<dbReference type="GO" id="GO:0005634">
    <property type="term" value="C:nucleus"/>
    <property type="evidence" value="ECO:0007669"/>
    <property type="project" value="UniProtKB-SubCell"/>
</dbReference>
<evidence type="ECO:0000256" key="2">
    <source>
        <dbReference type="ARBA" id="ARBA00004496"/>
    </source>
</evidence>
<evidence type="ECO:0000313" key="12">
    <source>
        <dbReference type="EMBL" id="GIY46660.1"/>
    </source>
</evidence>
<dbReference type="InterPro" id="IPR036322">
    <property type="entry name" value="WD40_repeat_dom_sf"/>
</dbReference>
<feature type="repeat" description="WD" evidence="11">
    <location>
        <begin position="378"/>
        <end position="408"/>
    </location>
</feature>
<dbReference type="PANTHER" id="PTHR44111:SF1">
    <property type="entry name" value="ELONGATOR COMPLEX PROTEIN 2"/>
    <property type="match status" value="1"/>
</dbReference>
<dbReference type="SMART" id="SM00320">
    <property type="entry name" value="WD40"/>
    <property type="match status" value="9"/>
</dbReference>
<evidence type="ECO:0000313" key="13">
    <source>
        <dbReference type="Proteomes" id="UP001054837"/>
    </source>
</evidence>
<evidence type="ECO:0000256" key="9">
    <source>
        <dbReference type="ARBA" id="ARBA00022737"/>
    </source>
</evidence>
<dbReference type="EMBL" id="BPLQ01009797">
    <property type="protein sequence ID" value="GIY46660.1"/>
    <property type="molecule type" value="Genomic_DNA"/>
</dbReference>
<keyword evidence="13" id="KW-1185">Reference proteome</keyword>
<reference evidence="12 13" key="1">
    <citation type="submission" date="2021-06" db="EMBL/GenBank/DDBJ databases">
        <title>Caerostris darwini draft genome.</title>
        <authorList>
            <person name="Kono N."/>
            <person name="Arakawa K."/>
        </authorList>
    </citation>
    <scope>NUCLEOTIDE SEQUENCE [LARGE SCALE GENOMIC DNA]</scope>
</reference>
<dbReference type="PROSITE" id="PS50082">
    <property type="entry name" value="WD_REPEATS_2"/>
    <property type="match status" value="2"/>
</dbReference>
<dbReference type="SUPFAM" id="SSF50978">
    <property type="entry name" value="WD40 repeat-like"/>
    <property type="match status" value="2"/>
</dbReference>
<evidence type="ECO:0000256" key="1">
    <source>
        <dbReference type="ARBA" id="ARBA00004123"/>
    </source>
</evidence>
<dbReference type="InterPro" id="IPR037289">
    <property type="entry name" value="Elp2"/>
</dbReference>
<keyword evidence="10" id="KW-0539">Nucleus</keyword>
<sequence length="831" mass="93316">MTVECECIYHSCACNKTQNAIDWGYNDIICYSACNVVHLYTYKKESGASHIQTLLKHTKIITSVHWIKKADNESENELLVTSADNTASIWKSNGLTFSLSCTLVGHTDVIQNGTGMYLPENSDHELMVVTLSVDSSVKIWKITGKEVLCSQTISLGRGFSLDVKLAYLNENNEIIMALANDDSHLHLYVQNGEGQFVPAVKLTGHEDWVQSVDILKDNGVLMIATASQDRHIRIWKIASHLPKDTGSAINSLILNVDTTTFKSSLGETYSVSLESVLKGHENWIYSARWKCFKNEKKKSLQLLSASMDKTIIIWEYDTSLNMWLEKVRFGKVGGNNIGFRGALFSPNGTNVIAHGHRGSIHIWQLIEESDSWVPGLPMSGHYSSVQDIDWDPDGEFLLSCSSDQTTRLHAPVIVGSKNNWFELARPQIHGYDMVCLTVLDRFKFVSAGDEKVIRVFEAPRSFAENLEKLTKLNVSSYLKEKMPEGASVPSQGLSNKAVFSEDIIKIVAVKEQESRKHPKDRYPEFSYSPTTLTAPPTEETLLQNTLWPETQKLYGHPYEVFTIASNHAGTLVASACKASSVLHAGIILWSRSTWRQVATLAFHSLTVTQIAFSPDDQYLLSVSRDRMWALYRHFPDKPEIYKKVANLDRKSGIHTRIIWSCSWSFDSLYFATSSRDKKVAMWRKNEDNSIEFSLSSKPLQVEDSATAVSIAPCFVKNKYLIAIGLENGSIILSLFCSENSWEILQKLDQNIAHHLNVNRLKFSPVPGEAGSRPRSSDVLQLASCSPGLFMDDNAIPHLAVNITELLREKKYIKVKFPRTCVKPTWKNLASM</sequence>
<dbReference type="GO" id="GO:0033588">
    <property type="term" value="C:elongator holoenzyme complex"/>
    <property type="evidence" value="ECO:0007669"/>
    <property type="project" value="InterPro"/>
</dbReference>
<evidence type="ECO:0000256" key="10">
    <source>
        <dbReference type="ARBA" id="ARBA00023242"/>
    </source>
</evidence>
<dbReference type="GO" id="GO:0002098">
    <property type="term" value="P:tRNA wobble uridine modification"/>
    <property type="evidence" value="ECO:0007669"/>
    <property type="project" value="InterPro"/>
</dbReference>
<dbReference type="InterPro" id="IPR011041">
    <property type="entry name" value="Quinoprot_gluc/sorb_DH_b-prop"/>
</dbReference>
<dbReference type="SUPFAM" id="SSF50952">
    <property type="entry name" value="Soluble quinoprotein glucose dehydrogenase"/>
    <property type="match status" value="1"/>
</dbReference>
<dbReference type="AlphaFoldDB" id="A0AAV4TKL4"/>